<comment type="subcellular location">
    <subcellularLocation>
        <location evidence="1">Membrane</location>
        <topology evidence="1">Single-pass type II membrane protein</topology>
    </subcellularLocation>
</comment>
<dbReference type="GO" id="GO:0001671">
    <property type="term" value="F:ATPase activator activity"/>
    <property type="evidence" value="ECO:0007669"/>
    <property type="project" value="TreeGrafter"/>
</dbReference>
<evidence type="ECO:0000256" key="7">
    <source>
        <dbReference type="SAM" id="Phobius"/>
    </source>
</evidence>
<dbReference type="InterPro" id="IPR000402">
    <property type="entry name" value="Na/K_ATPase_sub_beta"/>
</dbReference>
<evidence type="ECO:0000256" key="6">
    <source>
        <dbReference type="ARBA" id="ARBA00023136"/>
    </source>
</evidence>
<name>A0A7I8V3V7_9ANNE</name>
<reference evidence="8 9" key="1">
    <citation type="submission" date="2020-08" db="EMBL/GenBank/DDBJ databases">
        <authorList>
            <person name="Hejnol A."/>
        </authorList>
    </citation>
    <scope>NUCLEOTIDE SEQUENCE [LARGE SCALE GENOMIC DNA]</scope>
</reference>
<dbReference type="Pfam" id="PF00287">
    <property type="entry name" value="Na_K-ATPase"/>
    <property type="match status" value="1"/>
</dbReference>
<comment type="caution">
    <text evidence="8">The sequence shown here is derived from an EMBL/GenBank/DDBJ whole genome shotgun (WGS) entry which is preliminary data.</text>
</comment>
<evidence type="ECO:0000256" key="4">
    <source>
        <dbReference type="ARBA" id="ARBA00022968"/>
    </source>
</evidence>
<sequence length="354" mass="41253">MENKTRISQVDDLIESTENETIGLNTKESSADVQTESCTTVDNTTYTCSLSKDNRKINDDLKVLNPLPNAYQSFEFQFSNVISRNKKNWKQFFYDKDDGTFLKRTPFSWLQIILFYAIFWSCLAGFFIGGMNVIDKFFAKEQPNLNAINGNNNMLTTPGLMILPEMDIIDKSKQAADKMIKRLRSLNKTLRVRKKCSDEIITECRVLNSNFIPSEEELRNSWQWTSGLSYKPYFMFRLNRVHGWEPEENPILNCQSVNAKSGEETNELIGLDRKISINEISKDCYPYCSNNKVENQRYNDPYFFVRLNFNESKLIHKDFVVVQCKFTAINRSRTDKDFLFRDGVRGIRFGIQLT</sequence>
<keyword evidence="5 7" id="KW-1133">Transmembrane helix</keyword>
<evidence type="ECO:0000256" key="2">
    <source>
        <dbReference type="ARBA" id="ARBA00005876"/>
    </source>
</evidence>
<dbReference type="OrthoDB" id="5912413at2759"/>
<dbReference type="PANTHER" id="PTHR11523:SF28">
    <property type="entry name" value="NA_K-ATPASE BETA SUBUNIT ISOFORM 4-RELATED"/>
    <property type="match status" value="1"/>
</dbReference>
<evidence type="ECO:0000313" key="8">
    <source>
        <dbReference type="EMBL" id="CAD5110732.1"/>
    </source>
</evidence>
<organism evidence="8 9">
    <name type="scientific">Dimorphilus gyrociliatus</name>
    <dbReference type="NCBI Taxonomy" id="2664684"/>
    <lineage>
        <taxon>Eukaryota</taxon>
        <taxon>Metazoa</taxon>
        <taxon>Spiralia</taxon>
        <taxon>Lophotrochozoa</taxon>
        <taxon>Annelida</taxon>
        <taxon>Polychaeta</taxon>
        <taxon>Polychaeta incertae sedis</taxon>
        <taxon>Dinophilidae</taxon>
        <taxon>Dimorphilus</taxon>
    </lineage>
</organism>
<dbReference type="EMBL" id="CAJFCJ010000001">
    <property type="protein sequence ID" value="CAD5110732.1"/>
    <property type="molecule type" value="Genomic_DNA"/>
</dbReference>
<evidence type="ECO:0000256" key="3">
    <source>
        <dbReference type="ARBA" id="ARBA00022692"/>
    </source>
</evidence>
<evidence type="ECO:0000313" key="9">
    <source>
        <dbReference type="Proteomes" id="UP000549394"/>
    </source>
</evidence>
<feature type="transmembrane region" description="Helical" evidence="7">
    <location>
        <begin position="113"/>
        <end position="134"/>
    </location>
</feature>
<dbReference type="GO" id="GO:0005890">
    <property type="term" value="C:sodium:potassium-exchanging ATPase complex"/>
    <property type="evidence" value="ECO:0007669"/>
    <property type="project" value="InterPro"/>
</dbReference>
<dbReference type="Proteomes" id="UP000549394">
    <property type="component" value="Unassembled WGS sequence"/>
</dbReference>
<evidence type="ECO:0000256" key="1">
    <source>
        <dbReference type="ARBA" id="ARBA00004606"/>
    </source>
</evidence>
<evidence type="ECO:0000256" key="5">
    <source>
        <dbReference type="ARBA" id="ARBA00022989"/>
    </source>
</evidence>
<dbReference type="GO" id="GO:0030007">
    <property type="term" value="P:intracellular potassium ion homeostasis"/>
    <property type="evidence" value="ECO:0007669"/>
    <property type="project" value="TreeGrafter"/>
</dbReference>
<dbReference type="GO" id="GO:0006883">
    <property type="term" value="P:intracellular sodium ion homeostasis"/>
    <property type="evidence" value="ECO:0007669"/>
    <property type="project" value="TreeGrafter"/>
</dbReference>
<keyword evidence="4" id="KW-0735">Signal-anchor</keyword>
<dbReference type="InterPro" id="IPR038702">
    <property type="entry name" value="Na/K_ATPase_sub_beta_sf"/>
</dbReference>
<dbReference type="Gene3D" id="2.60.40.1660">
    <property type="entry name" value="Na, k-atpase alpha subunit"/>
    <property type="match status" value="1"/>
</dbReference>
<dbReference type="GO" id="GO:1990573">
    <property type="term" value="P:potassium ion import across plasma membrane"/>
    <property type="evidence" value="ECO:0007669"/>
    <property type="project" value="TreeGrafter"/>
</dbReference>
<protein>
    <submittedName>
        <fullName evidence="8">DgyrCDS102</fullName>
    </submittedName>
</protein>
<comment type="similarity">
    <text evidence="2">Belongs to the X(+)/potassium ATPases subunit beta family.</text>
</comment>
<dbReference type="AlphaFoldDB" id="A0A7I8V3V7"/>
<proteinExistence type="inferred from homology"/>
<gene>
    <name evidence="8" type="ORF">DGYR_LOCUS96</name>
</gene>
<dbReference type="PANTHER" id="PTHR11523">
    <property type="entry name" value="SODIUM/POTASSIUM-DEPENDENT ATPASE BETA SUBUNIT"/>
    <property type="match status" value="1"/>
</dbReference>
<keyword evidence="9" id="KW-1185">Reference proteome</keyword>
<accession>A0A7I8V3V7</accession>
<dbReference type="GO" id="GO:0036376">
    <property type="term" value="P:sodium ion export across plasma membrane"/>
    <property type="evidence" value="ECO:0007669"/>
    <property type="project" value="TreeGrafter"/>
</dbReference>
<keyword evidence="6 7" id="KW-0472">Membrane</keyword>
<keyword evidence="3 7" id="KW-0812">Transmembrane</keyword>